<evidence type="ECO:0008006" key="3">
    <source>
        <dbReference type="Google" id="ProtNLM"/>
    </source>
</evidence>
<evidence type="ECO:0000313" key="1">
    <source>
        <dbReference type="EMBL" id="OIN96030.1"/>
    </source>
</evidence>
<dbReference type="EMBL" id="MNUO01000115">
    <property type="protein sequence ID" value="OIN96030.1"/>
    <property type="molecule type" value="Genomic_DNA"/>
</dbReference>
<dbReference type="Gene3D" id="3.40.50.10610">
    <property type="entry name" value="ABC-type transport auxiliary lipoprotein component"/>
    <property type="match status" value="1"/>
</dbReference>
<evidence type="ECO:0000313" key="2">
    <source>
        <dbReference type="Proteomes" id="UP000182278"/>
    </source>
</evidence>
<dbReference type="Proteomes" id="UP000182278">
    <property type="component" value="Unassembled WGS sequence"/>
</dbReference>
<organism evidence="1 2">
    <name type="scientific">Candidatus Desantisbacteria bacterium CG1_02_38_46</name>
    <dbReference type="NCBI Taxonomy" id="1817893"/>
    <lineage>
        <taxon>Bacteria</taxon>
        <taxon>Candidatus Desantisiibacteriota</taxon>
    </lineage>
</organism>
<proteinExistence type="predicted"/>
<protein>
    <recommendedName>
        <fullName evidence="3">Flagellar assembly protein T N-terminal domain-containing protein</fullName>
    </recommendedName>
</protein>
<gene>
    <name evidence="1" type="ORF">AUJ66_07505</name>
</gene>
<name>A0A1J4SD51_9BACT</name>
<dbReference type="InterPro" id="IPR038180">
    <property type="entry name" value="FlgT_N_sf"/>
</dbReference>
<dbReference type="Gene3D" id="3.30.1660.40">
    <property type="entry name" value="FlgT, N-terminal domain"/>
    <property type="match status" value="1"/>
</dbReference>
<reference evidence="1 2" key="1">
    <citation type="journal article" date="2016" name="Environ. Microbiol.">
        <title>Genomic resolution of a cold subsurface aquifer community provides metabolic insights for novel microbes adapted to high CO concentrations.</title>
        <authorList>
            <person name="Probst A.J."/>
            <person name="Castelle C.J."/>
            <person name="Singh A."/>
            <person name="Brown C.T."/>
            <person name="Anantharaman K."/>
            <person name="Sharon I."/>
            <person name="Hug L.A."/>
            <person name="Burstein D."/>
            <person name="Emerson J.B."/>
            <person name="Thomas B.C."/>
            <person name="Banfield J.F."/>
        </authorList>
    </citation>
    <scope>NUCLEOTIDE SEQUENCE [LARGE SCALE GENOMIC DNA]</scope>
    <source>
        <strain evidence="1">CG1_02_38_46</strain>
    </source>
</reference>
<sequence length="417" mass="44892">MPLIGRQGKIIKKLGGSYMKSKKIMVMILVGFLFSGCAHVGNVPTLKAQPVEGKTESKAQPVEGKTESVEVEVMEPILNNDVNAARERALMKAQRKAVELVVGVFVNAATLVGKAQLVDSQIYSKTNGYVKKYEVLSETQEGDALKMKLKALVKVGDVNKDLDALGLMIKGATVQNPRIMVLISESIDDAEVPISVCESELAQQFMNTGYRVVESAEVKKIRSLPNTKSAMEGDIQAASKIGQDMKVDVIVIGKAYSTFNTDQGLGGFISYRGTLTAKAIKTDSSEVLFTSTKNSAGADVAKKNAASTALLKSAKIVADEMIPGITKALNERAQVQLTISNIPDFNQLAQLNKFIQSMQGVASTYIRSYGTEKGVASIDINLRYGNAQQIASYLTNIKKFPVEVTAITGNVIEAKAK</sequence>
<dbReference type="STRING" id="1817893.AUJ66_07505"/>
<accession>A0A1J4SD51</accession>
<comment type="caution">
    <text evidence="1">The sequence shown here is derived from an EMBL/GenBank/DDBJ whole genome shotgun (WGS) entry which is preliminary data.</text>
</comment>
<dbReference type="AlphaFoldDB" id="A0A1J4SD51"/>